<dbReference type="AlphaFoldDB" id="A0A4X1UXI1"/>
<accession>A0A4X1UXI1</accession>
<proteinExistence type="predicted"/>
<dbReference type="Proteomes" id="UP000314985">
    <property type="component" value="Chromosome 13"/>
</dbReference>
<name>A0A4X1UXI1_PIG</name>
<dbReference type="Ensembl" id="ENSSSCT00070041630.1">
    <property type="protein sequence ID" value="ENSSSCP00070034955.1"/>
    <property type="gene ID" value="ENSSSCG00070020951.1"/>
</dbReference>
<protein>
    <submittedName>
        <fullName evidence="1">Uncharacterized protein</fullName>
    </submittedName>
</protein>
<organism evidence="1 2">
    <name type="scientific">Sus scrofa</name>
    <name type="common">Pig</name>
    <dbReference type="NCBI Taxonomy" id="9823"/>
    <lineage>
        <taxon>Eukaryota</taxon>
        <taxon>Metazoa</taxon>
        <taxon>Chordata</taxon>
        <taxon>Craniata</taxon>
        <taxon>Vertebrata</taxon>
        <taxon>Euteleostomi</taxon>
        <taxon>Mammalia</taxon>
        <taxon>Eutheria</taxon>
        <taxon>Laurasiatheria</taxon>
        <taxon>Artiodactyla</taxon>
        <taxon>Suina</taxon>
        <taxon>Suidae</taxon>
        <taxon>Sus</taxon>
    </lineage>
</organism>
<evidence type="ECO:0000313" key="2">
    <source>
        <dbReference type="Proteomes" id="UP000314985"/>
    </source>
</evidence>
<reference evidence="1" key="2">
    <citation type="submission" date="2025-08" db="UniProtKB">
        <authorList>
            <consortium name="Ensembl"/>
        </authorList>
    </citation>
    <scope>IDENTIFICATION</scope>
</reference>
<evidence type="ECO:0000313" key="1">
    <source>
        <dbReference type="Ensembl" id="ENSSSCP00070034955.1"/>
    </source>
</evidence>
<reference evidence="1 2" key="1">
    <citation type="submission" date="2017-08" db="EMBL/GenBank/DDBJ databases">
        <title>USMARCv1.0.</title>
        <authorList>
            <person name="Hannum G.I."/>
            <person name="Koren S."/>
            <person name="Schroeder S.G."/>
            <person name="Chin S.C."/>
            <person name="Nonneman D.J."/>
            <person name="Becker S.A."/>
            <person name="Rosen B.D."/>
            <person name="Bickhart D.M."/>
            <person name="Putnam N.H."/>
            <person name="Green R.E."/>
            <person name="Tuggle C.K."/>
            <person name="Liu H."/>
            <person name="Rohrer G.A."/>
            <person name="Warr A."/>
            <person name="Hall R."/>
            <person name="Kim K."/>
            <person name="Hume D.A."/>
            <person name="Talbot R."/>
            <person name="Chow W."/>
            <person name="Howe K."/>
            <person name="Schwartz A.S."/>
            <person name="Watson M."/>
            <person name="Archibald A.L."/>
            <person name="Phillippy A.M."/>
            <person name="Smith T.P.L."/>
        </authorList>
    </citation>
    <scope>NUCLEOTIDE SEQUENCE [LARGE SCALE GENOMIC DNA]</scope>
</reference>
<sequence length="83" mass="9397">MKCSLSIPRGSKPVAPNRIISAADNKQKRSQATAIVKKKTINSEGTDRHAEVTRRPTHAKVLRAQDFEQKKTRSNLEIMFHSR</sequence>